<name>A0A430QAJ6_SCHBO</name>
<dbReference type="PROSITE" id="PS50071">
    <property type="entry name" value="HOMEOBOX_2"/>
    <property type="match status" value="1"/>
</dbReference>
<evidence type="ECO:0000256" key="3">
    <source>
        <dbReference type="RuleBase" id="RU000682"/>
    </source>
</evidence>
<protein>
    <recommendedName>
        <fullName evidence="4">Homeobox domain-containing protein</fullName>
    </recommendedName>
</protein>
<dbReference type="GO" id="GO:0005634">
    <property type="term" value="C:nucleus"/>
    <property type="evidence" value="ECO:0007669"/>
    <property type="project" value="UniProtKB-SubCell"/>
</dbReference>
<dbReference type="InterPro" id="IPR050848">
    <property type="entry name" value="Homeobox_TF"/>
</dbReference>
<gene>
    <name evidence="5" type="ORF">DC041_0010580</name>
</gene>
<keyword evidence="2 3" id="KW-0371">Homeobox</keyword>
<dbReference type="InterPro" id="IPR001356">
    <property type="entry name" value="HD"/>
</dbReference>
<dbReference type="PANTHER" id="PTHR24333:SF8">
    <property type="entry name" value="HOMEOBOX PROTEIN CEH-62"/>
    <property type="match status" value="1"/>
</dbReference>
<dbReference type="PANTHER" id="PTHR24333">
    <property type="entry name" value="HOMEO BOX HB9 LIKE A-RELATED"/>
    <property type="match status" value="1"/>
</dbReference>
<dbReference type="Pfam" id="PF00046">
    <property type="entry name" value="Homeodomain"/>
    <property type="match status" value="1"/>
</dbReference>
<dbReference type="AlphaFoldDB" id="A0A430QAJ6"/>
<sequence>MSNSYNTISSNTPSINFHIQQLLHSSNNDNTSSDLSMKRNRTTTTTTTMTTLTTTTTTATENRYNSREKYPTVSLNDTHDTINPNKKDQSNINTTIITQLLNNYDPEKLLLFTKLTQNLCKDLTEIPSELQSSLKTKLDITKMFHYLQQYYHKDVNNNLRKKLLTDEQHHHQYRHHDYPRDLDEDNGQDDIVTVKVNEEYEDNLKFIKNLIKDYMESKDNSLKTQLQQDELKSALFYSTNNNNSNNNMDENDAKYAQKVYELLTNEYGTHNLLPFMLHNPVNINSPKDLDDGEQVRLFKVFPTNQRHSSSWYYPEQQQGISHLNQTVSGYSSIQIYNRNTISSKQCRRRKARTVFSDNQLNGLEHRFETQHYLSTPERIELAN</sequence>
<evidence type="ECO:0000256" key="1">
    <source>
        <dbReference type="ARBA" id="ARBA00004123"/>
    </source>
</evidence>
<keyword evidence="2 3" id="KW-0238">DNA-binding</keyword>
<keyword evidence="6" id="KW-1185">Reference proteome</keyword>
<dbReference type="Gene3D" id="1.10.10.60">
    <property type="entry name" value="Homeodomain-like"/>
    <property type="match status" value="1"/>
</dbReference>
<evidence type="ECO:0000256" key="2">
    <source>
        <dbReference type="PROSITE-ProRule" id="PRU00108"/>
    </source>
</evidence>
<accession>A0A430QAJ6</accession>
<evidence type="ECO:0000313" key="5">
    <source>
        <dbReference type="EMBL" id="RTG84727.1"/>
    </source>
</evidence>
<dbReference type="EMBL" id="QMKO01002113">
    <property type="protein sequence ID" value="RTG84727.1"/>
    <property type="molecule type" value="Genomic_DNA"/>
</dbReference>
<dbReference type="InterPro" id="IPR009057">
    <property type="entry name" value="Homeodomain-like_sf"/>
</dbReference>
<comment type="subcellular location">
    <subcellularLocation>
        <location evidence="1 2 3">Nucleus</location>
    </subcellularLocation>
</comment>
<comment type="caution">
    <text evidence="5">The sequence shown here is derived from an EMBL/GenBank/DDBJ whole genome shotgun (WGS) entry which is preliminary data.</text>
</comment>
<feature type="domain" description="Homeobox" evidence="4">
    <location>
        <begin position="346"/>
        <end position="383"/>
    </location>
</feature>
<keyword evidence="2 3" id="KW-0539">Nucleus</keyword>
<proteinExistence type="predicted"/>
<dbReference type="SUPFAM" id="SSF46689">
    <property type="entry name" value="Homeodomain-like"/>
    <property type="match status" value="1"/>
</dbReference>
<organism evidence="5 6">
    <name type="scientific">Schistosoma bovis</name>
    <name type="common">Blood fluke</name>
    <dbReference type="NCBI Taxonomy" id="6184"/>
    <lineage>
        <taxon>Eukaryota</taxon>
        <taxon>Metazoa</taxon>
        <taxon>Spiralia</taxon>
        <taxon>Lophotrochozoa</taxon>
        <taxon>Platyhelminthes</taxon>
        <taxon>Trematoda</taxon>
        <taxon>Digenea</taxon>
        <taxon>Strigeidida</taxon>
        <taxon>Schistosomatoidea</taxon>
        <taxon>Schistosomatidae</taxon>
        <taxon>Schistosoma</taxon>
    </lineage>
</organism>
<evidence type="ECO:0000313" key="6">
    <source>
        <dbReference type="Proteomes" id="UP000290809"/>
    </source>
</evidence>
<dbReference type="Proteomes" id="UP000290809">
    <property type="component" value="Unassembled WGS sequence"/>
</dbReference>
<evidence type="ECO:0000259" key="4">
    <source>
        <dbReference type="PROSITE" id="PS50071"/>
    </source>
</evidence>
<dbReference type="CDD" id="cd00086">
    <property type="entry name" value="homeodomain"/>
    <property type="match status" value="1"/>
</dbReference>
<feature type="non-terminal residue" evidence="5">
    <location>
        <position position="383"/>
    </location>
</feature>
<dbReference type="GO" id="GO:0003677">
    <property type="term" value="F:DNA binding"/>
    <property type="evidence" value="ECO:0007669"/>
    <property type="project" value="UniProtKB-UniRule"/>
</dbReference>
<reference evidence="5 6" key="1">
    <citation type="journal article" date="2019" name="PLoS Pathog.">
        <title>Genome sequence of the bovine parasite Schistosoma bovis Tanzania.</title>
        <authorList>
            <person name="Oey H."/>
            <person name="Zakrzewski M."/>
            <person name="Gobert G."/>
            <person name="Gravermann K."/>
            <person name="Stoye J."/>
            <person name="Jones M."/>
            <person name="Mcmanus D."/>
            <person name="Krause L."/>
        </authorList>
    </citation>
    <scope>NUCLEOTIDE SEQUENCE [LARGE SCALE GENOMIC DNA]</scope>
    <source>
        <strain evidence="5 6">TAN1997</strain>
    </source>
</reference>
<dbReference type="STRING" id="6184.A0A430QAJ6"/>